<evidence type="ECO:0008006" key="5">
    <source>
        <dbReference type="Google" id="ProtNLM"/>
    </source>
</evidence>
<proteinExistence type="predicted"/>
<sequence length="108" mass="11912">MCIHFLQESDGGGAAEAVDRANGIISSSLFSLLSKTLLSSCVLWGISQIDNSNNIIDAAMEASRRLNSRKGRVKWIIPMSRMQVGSYECGYYVMLHMLNIVLAVILEM</sequence>
<reference evidence="3" key="1">
    <citation type="submission" date="2022-07" db="EMBL/GenBank/DDBJ databases">
        <authorList>
            <person name="Macas J."/>
            <person name="Novak P."/>
            <person name="Neumann P."/>
        </authorList>
    </citation>
    <scope>NUCLEOTIDE SEQUENCE</scope>
</reference>
<name>A0A9P0YJH6_CUSEU</name>
<evidence type="ECO:0000313" key="4">
    <source>
        <dbReference type="Proteomes" id="UP001152484"/>
    </source>
</evidence>
<evidence type="ECO:0000313" key="3">
    <source>
        <dbReference type="EMBL" id="CAH9060964.1"/>
    </source>
</evidence>
<keyword evidence="4" id="KW-1185">Reference proteome</keyword>
<dbReference type="Proteomes" id="UP001152484">
    <property type="component" value="Unassembled WGS sequence"/>
</dbReference>
<evidence type="ECO:0000313" key="2">
    <source>
        <dbReference type="EMBL" id="CAH9060942.1"/>
    </source>
</evidence>
<accession>A0A9P0YJH6</accession>
<dbReference type="OrthoDB" id="1436096at2759"/>
<dbReference type="AlphaFoldDB" id="A0A9P0YJH6"/>
<keyword evidence="1" id="KW-0812">Transmembrane</keyword>
<keyword evidence="1" id="KW-1133">Transmembrane helix</keyword>
<protein>
    <recommendedName>
        <fullName evidence="5">Ubiquitin-like protease family profile domain-containing protein</fullName>
    </recommendedName>
</protein>
<evidence type="ECO:0000256" key="1">
    <source>
        <dbReference type="SAM" id="Phobius"/>
    </source>
</evidence>
<keyword evidence="1" id="KW-0472">Membrane</keyword>
<feature type="transmembrane region" description="Helical" evidence="1">
    <location>
        <begin position="89"/>
        <end position="106"/>
    </location>
</feature>
<organism evidence="3 4">
    <name type="scientific">Cuscuta europaea</name>
    <name type="common">European dodder</name>
    <dbReference type="NCBI Taxonomy" id="41803"/>
    <lineage>
        <taxon>Eukaryota</taxon>
        <taxon>Viridiplantae</taxon>
        <taxon>Streptophyta</taxon>
        <taxon>Embryophyta</taxon>
        <taxon>Tracheophyta</taxon>
        <taxon>Spermatophyta</taxon>
        <taxon>Magnoliopsida</taxon>
        <taxon>eudicotyledons</taxon>
        <taxon>Gunneridae</taxon>
        <taxon>Pentapetalae</taxon>
        <taxon>asterids</taxon>
        <taxon>lamiids</taxon>
        <taxon>Solanales</taxon>
        <taxon>Convolvulaceae</taxon>
        <taxon>Cuscuteae</taxon>
        <taxon>Cuscuta</taxon>
        <taxon>Cuscuta subgen. Cuscuta</taxon>
    </lineage>
</organism>
<gene>
    <name evidence="2" type="ORF">CEURO_LOCUS1652</name>
    <name evidence="3" type="ORF">CEURO_LOCUS1657</name>
</gene>
<dbReference type="EMBL" id="CAMAPE010000004">
    <property type="protein sequence ID" value="CAH9060942.1"/>
    <property type="molecule type" value="Genomic_DNA"/>
</dbReference>
<comment type="caution">
    <text evidence="3">The sequence shown here is derived from an EMBL/GenBank/DDBJ whole genome shotgun (WGS) entry which is preliminary data.</text>
</comment>
<dbReference type="EMBL" id="CAMAPE010000004">
    <property type="protein sequence ID" value="CAH9060964.1"/>
    <property type="molecule type" value="Genomic_DNA"/>
</dbReference>